<protein>
    <submittedName>
        <fullName evidence="1">Uncharacterized protein</fullName>
    </submittedName>
</protein>
<accession>A0A7S1RK85</accession>
<dbReference type="AlphaFoldDB" id="A0A7S1RK85"/>
<name>A0A7S1RK85_ALECA</name>
<reference evidence="1" key="1">
    <citation type="submission" date="2021-01" db="EMBL/GenBank/DDBJ databases">
        <authorList>
            <person name="Corre E."/>
            <person name="Pelletier E."/>
            <person name="Niang G."/>
            <person name="Scheremetjew M."/>
            <person name="Finn R."/>
            <person name="Kale V."/>
            <person name="Holt S."/>
            <person name="Cochrane G."/>
            <person name="Meng A."/>
            <person name="Brown T."/>
            <person name="Cohen L."/>
        </authorList>
    </citation>
    <scope>NUCLEOTIDE SEQUENCE</scope>
    <source>
        <strain evidence="1">OF101</strain>
    </source>
</reference>
<evidence type="ECO:0000313" key="1">
    <source>
        <dbReference type="EMBL" id="CAD9168298.1"/>
    </source>
</evidence>
<organism evidence="1">
    <name type="scientific">Alexandrium catenella</name>
    <name type="common">Red tide dinoflagellate</name>
    <name type="synonym">Gonyaulax catenella</name>
    <dbReference type="NCBI Taxonomy" id="2925"/>
    <lineage>
        <taxon>Eukaryota</taxon>
        <taxon>Sar</taxon>
        <taxon>Alveolata</taxon>
        <taxon>Dinophyceae</taxon>
        <taxon>Gonyaulacales</taxon>
        <taxon>Pyrocystaceae</taxon>
        <taxon>Alexandrium</taxon>
    </lineage>
</organism>
<gene>
    <name evidence="1" type="ORF">ACAT0790_LOCUS45066</name>
</gene>
<proteinExistence type="predicted"/>
<sequence>MWVPTLYALADIAKEGSQKSSAQAFMYLQRLLLERGTELSLPWEQLPYAAWKECLEQVLFPLLQAQPASESPAGGAAGGPSVEVAAARRASAAQLICRVVLTHLPDWLNSSPDSFPVLFLRLLHILVSEASAPGPSREPLCESLKNLLLVISADPVFQELPSPRQSETLLEATWAIVAPSLPELRREVALILDPSAAEHMDAAPMVPEVAG</sequence>
<dbReference type="EMBL" id="HBGE01075255">
    <property type="protein sequence ID" value="CAD9168298.1"/>
    <property type="molecule type" value="Transcribed_RNA"/>
</dbReference>